<dbReference type="GO" id="GO:0097352">
    <property type="term" value="P:autophagosome maturation"/>
    <property type="evidence" value="ECO:0007669"/>
    <property type="project" value="TreeGrafter"/>
</dbReference>
<comment type="caution">
    <text evidence="3">The sequence shown here is derived from an EMBL/GenBank/DDBJ whole genome shotgun (WGS) entry which is preliminary data.</text>
</comment>
<dbReference type="PANTHER" id="PTHR31139:SF6">
    <property type="entry name" value="PROTEIN LIMB EXPRESSION 1 HOMOLOG"/>
    <property type="match status" value="1"/>
</dbReference>
<accession>A0A212FIP7</accession>
<dbReference type="InterPro" id="IPR059030">
    <property type="entry name" value="TPR_Epg5_mid"/>
</dbReference>
<dbReference type="GO" id="GO:0005737">
    <property type="term" value="C:cytoplasm"/>
    <property type="evidence" value="ECO:0007669"/>
    <property type="project" value="TreeGrafter"/>
</dbReference>
<evidence type="ECO:0000256" key="1">
    <source>
        <dbReference type="SAM" id="MobiDB-lite"/>
    </source>
</evidence>
<evidence type="ECO:0000313" key="3">
    <source>
        <dbReference type="EMBL" id="OWR53599.1"/>
    </source>
</evidence>
<keyword evidence="4" id="KW-1185">Reference proteome</keyword>
<feature type="domain" description="Epg5-like central TPR repeats" evidence="2">
    <location>
        <begin position="1430"/>
        <end position="1535"/>
    </location>
</feature>
<dbReference type="STRING" id="278856.A0A212FIP7"/>
<proteinExistence type="predicted"/>
<feature type="compositionally biased region" description="Basic residues" evidence="1">
    <location>
        <begin position="9"/>
        <end position="20"/>
    </location>
</feature>
<feature type="region of interest" description="Disordered" evidence="1">
    <location>
        <begin position="1"/>
        <end position="36"/>
    </location>
</feature>
<dbReference type="KEGG" id="dpl:KGM_204112"/>
<dbReference type="Pfam" id="PF26103">
    <property type="entry name" value="TPR_Epg5"/>
    <property type="match status" value="1"/>
</dbReference>
<dbReference type="InParanoid" id="A0A212FIP7"/>
<protein>
    <recommendedName>
        <fullName evidence="2">Epg5-like central TPR repeats domain-containing protein</fullName>
    </recommendedName>
</protein>
<gene>
    <name evidence="3" type="ORF">KGM_204112</name>
</gene>
<evidence type="ECO:0000259" key="2">
    <source>
        <dbReference type="Pfam" id="PF26103"/>
    </source>
</evidence>
<reference evidence="3 4" key="1">
    <citation type="journal article" date="2011" name="Cell">
        <title>The monarch butterfly genome yields insights into long-distance migration.</title>
        <authorList>
            <person name="Zhan S."/>
            <person name="Merlin C."/>
            <person name="Boore J.L."/>
            <person name="Reppert S.M."/>
        </authorList>
    </citation>
    <scope>NUCLEOTIDE SEQUENCE [LARGE SCALE GENOMIC DNA]</scope>
    <source>
        <strain evidence="3">F-2</strain>
    </source>
</reference>
<dbReference type="PANTHER" id="PTHR31139">
    <property type="entry name" value="ECTOPIC P GRANULES PROTEIN 5 HOMOLOG"/>
    <property type="match status" value="1"/>
</dbReference>
<name>A0A212FIP7_DANPL</name>
<dbReference type="InterPro" id="IPR051436">
    <property type="entry name" value="Autophagy-related_EPG5"/>
</dbReference>
<dbReference type="eggNOG" id="KOG3622">
    <property type="taxonomic scope" value="Eukaryota"/>
</dbReference>
<dbReference type="Proteomes" id="UP000007151">
    <property type="component" value="Unassembled WGS sequence"/>
</dbReference>
<dbReference type="EMBL" id="AGBW02008354">
    <property type="protein sequence ID" value="OWR53599.1"/>
    <property type="molecule type" value="Genomic_DNA"/>
</dbReference>
<sequence length="2126" mass="237325">MATMIKEKRRDKKKSKGKHSMTKDVLANTNVEEQRESTSVDFLNLEKDCSSQCLNLKSCEESKELNIVETQTVCETSKECNKAEEEVRVESPATDVEESQASIVETKSSENNVINNEKLAQTELLPSAPIILEPEAVISNKINEVTKESIKPKILCVPLEEAIKIFGGREIAEVRALSEREEAVVEAGPKQNPDNPLVDLLSTFRSSLIAVERERNRITCGYIEEEKSRSTLWKVEKRNVVLTERCGCGTKVSLRASYDVAELLKERLPAARLRLESLLREVQEAYCHHQHATLLAHYDIEELLSEVVQDSKDKIREALALIFQAMRLADGVPDSFVQALQRWAGILATALLETHDMANLLFLMHYLFRQTRSVLWARSVVYLRVWDVGSVAQLLALLEIMLTRPSLEEAVECIEEGEAWEEVDEIGEGGAVGEGRLRERDLLAFLEALPLKDMIARLLLFKRQDLNQETEYAWGDRSGGHEVLKACCGTRTLLHVFQRATHTHNTYTRLHTHMRHLIVVVLNALAGLHLHSCSSYIKELEVRISVELEACFAAAFVLLGNEVHKLPATLLRDHVAEEYCVAFMTGLHDSSPQKVESLLLEIVGLPCEVNVRVVTQAAVERVLDNALATSVLEFLFQTGIKPRQVACGGGCVATSRQLMPELLMAHPRLHTTAFYMLADAYQEAPSMSSMHPLSPGSWRPSPAALSSVLENWELKCPSRISRLLLSLDYTPHVGLSLDTQLSIGSWLCSRGEAPEWSWEVLRKLRVHRTQWGLPLDAPTYEPHDLLSKTFALMAGDWGHCIPLICGPGADALLELSQSRLLEAVHCLGPIMTVMTQSPESISLTPKFSEIFSVILNSGRHFLQFLSRRPSPGVEALQTLVMEQMGNAGAGWPMVSCWLYALWSPSLPGQSRQILDRGLILSRAWTVLDELVRGRLQLQNAKDYISDAVKHAAEAPVLCESVLRNLHAMELAKPAHGRLMEELERQRTAGEKIHVDNAMKTVGWCLPSQELSTYRCCHAVLASGPQHPAHLLLARLMMHIYLQRYRPNSPPIGTLYFSGLVQTRLYLLQIKGKLQEFATYHKNQANLLNPPDDTAVQNEQTTSQKPTSIVDNSLFPALKIKDLVGSQSSFEETHENSEPTDDTSEAVVKGNQDTINLINYHMAAEKLFRQYVLWLNEGDKVRAGPHHADIATVLSEQALDAAWRSFLKSTPVPPPLSPTTETISTEHLTHFERAVRALQTVKNGIKDRSRRSSLPAALNESYFKNSHMLYELLDNNINALKNVTEQWCNDVTRVSSLDGQLWELVKVLRVPRTLPPIRQSCSHCHNNIVVTISEDEWCVSCGAAQGIIENRRSFRSSLRRLARPRPSTAKAAAILRSMARRVQSPPLALGVCSRAWAAVPSVERCGPAVDALASLVESLVTKFLSRDIDTCLRLLSSWCEGSSVQQRLCGSLLSSARQQHCARLYEAVLDLPLPPHVAFSFLSKFDLQSWAETVDSSRRSELLEAILKAAEKCGPAPDTEHLVLLEQLCVHSLSVVRSSEVCRHVSRVMLATVHGRLSPHVCATIPAAVQRCTNVDFDQLGNLLRDIGSMWWTARSSRVLRDSERVQYASYSVHVADILYELMHAFVESAIRCSYTPERVSRYAWCATVESWSPWLSPHPSRPLLPQQTTDHSNMLTRFTDSLVMIMHLCPGCEEHLLRHAWEWTAHTYLVAEPHWPDECRLLMTSLLTSLADLPWTLQWFHVDSLPLALQCYKSVSILPWWELPQASLESALRRFFEKHHSPHTPYHETPHFNALLSACFLTSVAPSDRSLQCPPTVAHVRRGLLVSEWTRAACSPTLNAHVSGYCDHVLNVIKKIAPHIEHHEGEVEELLSRAIVVMCVEPAAATALSVWNSRVRSWPVPLVLCCASATRSLITPEYFSSLADTVAKTVMEHASNGWSLLVARWSACAWWGLGALMQRGAAHLGYALHLAGAPGLSDALDTLAGGALHLSENEEIAAVWICAAFRVAMRESLAGEAEERCGDAARRLLGKWSERRRTLLQLVTRHVDHDSPTDRLQLLSRLALYIVSPSEESLSSYVSVHTSVSAAGVPAVPDRSPTSVPLAAAALYPLKKAYFSDELDMAKRLI</sequence>
<evidence type="ECO:0000313" key="4">
    <source>
        <dbReference type="Proteomes" id="UP000007151"/>
    </source>
</evidence>
<organism evidence="3 4">
    <name type="scientific">Danaus plexippus plexippus</name>
    <dbReference type="NCBI Taxonomy" id="278856"/>
    <lineage>
        <taxon>Eukaryota</taxon>
        <taxon>Metazoa</taxon>
        <taxon>Ecdysozoa</taxon>
        <taxon>Arthropoda</taxon>
        <taxon>Hexapoda</taxon>
        <taxon>Insecta</taxon>
        <taxon>Pterygota</taxon>
        <taxon>Neoptera</taxon>
        <taxon>Endopterygota</taxon>
        <taxon>Lepidoptera</taxon>
        <taxon>Glossata</taxon>
        <taxon>Ditrysia</taxon>
        <taxon>Papilionoidea</taxon>
        <taxon>Nymphalidae</taxon>
        <taxon>Danainae</taxon>
        <taxon>Danaini</taxon>
        <taxon>Danaina</taxon>
        <taxon>Danaus</taxon>
        <taxon>Danaus</taxon>
    </lineage>
</organism>